<comment type="caution">
    <text evidence="1">The sequence shown here is derived from an EMBL/GenBank/DDBJ whole genome shotgun (WGS) entry which is preliminary data.</text>
</comment>
<dbReference type="EMBL" id="JBHTEY010000004">
    <property type="protein sequence ID" value="MFC7615244.1"/>
    <property type="molecule type" value="Genomic_DNA"/>
</dbReference>
<sequence length="168" mass="18339">MVTRRAYRKWRALVADLPLPDPFTVPDLVTAIAERRGRPIDIGTLPGGATAQTCGVWFQLVDRDVILVEENTSSFHRDHIVLHELGHMLCDHRGGDDGIAGLISMLPDLSPDLVRRMLNRTAYTNDEEQEAELVASLIRITAETRAPGAQPGVLGNLAAALGLGRGER</sequence>
<organism evidence="1 2">
    <name type="scientific">Actinokineospora soli</name>
    <dbReference type="NCBI Taxonomy" id="1048753"/>
    <lineage>
        <taxon>Bacteria</taxon>
        <taxon>Bacillati</taxon>
        <taxon>Actinomycetota</taxon>
        <taxon>Actinomycetes</taxon>
        <taxon>Pseudonocardiales</taxon>
        <taxon>Pseudonocardiaceae</taxon>
        <taxon>Actinokineospora</taxon>
    </lineage>
</organism>
<name>A0ABW2TPF4_9PSEU</name>
<evidence type="ECO:0000313" key="2">
    <source>
        <dbReference type="Proteomes" id="UP001596512"/>
    </source>
</evidence>
<evidence type="ECO:0008006" key="3">
    <source>
        <dbReference type="Google" id="ProtNLM"/>
    </source>
</evidence>
<dbReference type="Proteomes" id="UP001596512">
    <property type="component" value="Unassembled WGS sequence"/>
</dbReference>
<keyword evidence="2" id="KW-1185">Reference proteome</keyword>
<protein>
    <recommendedName>
        <fullName evidence="3">IrrE N-terminal-like domain-containing protein</fullName>
    </recommendedName>
</protein>
<reference evidence="2" key="1">
    <citation type="journal article" date="2019" name="Int. J. Syst. Evol. Microbiol.">
        <title>The Global Catalogue of Microorganisms (GCM) 10K type strain sequencing project: providing services to taxonomists for standard genome sequencing and annotation.</title>
        <authorList>
            <consortium name="The Broad Institute Genomics Platform"/>
            <consortium name="The Broad Institute Genome Sequencing Center for Infectious Disease"/>
            <person name="Wu L."/>
            <person name="Ma J."/>
        </authorList>
    </citation>
    <scope>NUCLEOTIDE SEQUENCE [LARGE SCALE GENOMIC DNA]</scope>
    <source>
        <strain evidence="2">JCM 17695</strain>
    </source>
</reference>
<accession>A0ABW2TPF4</accession>
<gene>
    <name evidence="1" type="ORF">ACFQV2_18765</name>
</gene>
<proteinExistence type="predicted"/>
<evidence type="ECO:0000313" key="1">
    <source>
        <dbReference type="EMBL" id="MFC7615244.1"/>
    </source>
</evidence>